<dbReference type="PIRSF" id="PIRSF005508">
    <property type="entry name" value="Acr3"/>
    <property type="match status" value="1"/>
</dbReference>
<evidence type="ECO:0000256" key="5">
    <source>
        <dbReference type="ARBA" id="ARBA00022692"/>
    </source>
</evidence>
<keyword evidence="4 8" id="KW-1003">Cell membrane</keyword>
<evidence type="ECO:0000313" key="10">
    <source>
        <dbReference type="EMBL" id="OFW58750.1"/>
    </source>
</evidence>
<dbReference type="GO" id="GO:0005886">
    <property type="term" value="C:plasma membrane"/>
    <property type="evidence" value="ECO:0007669"/>
    <property type="project" value="UniProtKB-SubCell"/>
</dbReference>
<feature type="transmembrane region" description="Helical" evidence="9">
    <location>
        <begin position="96"/>
        <end position="116"/>
    </location>
</feature>
<keyword evidence="6 8" id="KW-1133">Transmembrane helix</keyword>
<evidence type="ECO:0000256" key="9">
    <source>
        <dbReference type="SAM" id="Phobius"/>
    </source>
</evidence>
<feature type="transmembrane region" description="Helical" evidence="9">
    <location>
        <begin position="12"/>
        <end position="34"/>
    </location>
</feature>
<dbReference type="Gene3D" id="1.20.1530.20">
    <property type="match status" value="1"/>
</dbReference>
<dbReference type="PANTHER" id="PTHR43057">
    <property type="entry name" value="ARSENITE EFFLUX TRANSPORTER"/>
    <property type="match status" value="1"/>
</dbReference>
<evidence type="ECO:0000256" key="1">
    <source>
        <dbReference type="ARBA" id="ARBA00004651"/>
    </source>
</evidence>
<name>A0A1F2WPK5_9ACTN</name>
<evidence type="ECO:0000256" key="2">
    <source>
        <dbReference type="ARBA" id="ARBA00010110"/>
    </source>
</evidence>
<feature type="transmembrane region" description="Helical" evidence="9">
    <location>
        <begin position="122"/>
        <end position="144"/>
    </location>
</feature>
<feature type="transmembrane region" description="Helical" evidence="9">
    <location>
        <begin position="186"/>
        <end position="205"/>
    </location>
</feature>
<feature type="transmembrane region" description="Helical" evidence="9">
    <location>
        <begin position="46"/>
        <end position="65"/>
    </location>
</feature>
<dbReference type="STRING" id="1797197.A2Y75_10565"/>
<keyword evidence="7 8" id="KW-0472">Membrane</keyword>
<evidence type="ECO:0000256" key="7">
    <source>
        <dbReference type="ARBA" id="ARBA00023136"/>
    </source>
</evidence>
<reference evidence="10 11" key="1">
    <citation type="journal article" date="2016" name="Nat. Commun.">
        <title>Thousands of microbial genomes shed light on interconnected biogeochemical processes in an aquifer system.</title>
        <authorList>
            <person name="Anantharaman K."/>
            <person name="Brown C.T."/>
            <person name="Hug L.A."/>
            <person name="Sharon I."/>
            <person name="Castelle C.J."/>
            <person name="Probst A.J."/>
            <person name="Thomas B.C."/>
            <person name="Singh A."/>
            <person name="Wilkins M.J."/>
            <person name="Karaoz U."/>
            <person name="Brodie E.L."/>
            <person name="Williams K.H."/>
            <person name="Hubbard S.S."/>
            <person name="Banfield J.F."/>
        </authorList>
    </citation>
    <scope>NUCLEOTIDE SEQUENCE [LARGE SCALE GENOMIC DNA]</scope>
</reference>
<dbReference type="GO" id="GO:0015105">
    <property type="term" value="F:arsenite transmembrane transporter activity"/>
    <property type="evidence" value="ECO:0007669"/>
    <property type="project" value="TreeGrafter"/>
</dbReference>
<dbReference type="Proteomes" id="UP000177876">
    <property type="component" value="Unassembled WGS sequence"/>
</dbReference>
<keyword evidence="3 8" id="KW-0813">Transport</keyword>
<accession>A0A1F2WPK5</accession>
<feature type="transmembrane region" description="Helical" evidence="9">
    <location>
        <begin position="156"/>
        <end position="180"/>
    </location>
</feature>
<organism evidence="10 11">
    <name type="scientific">Candidatus Solincola sediminis</name>
    <dbReference type="NCBI Taxonomy" id="1797199"/>
    <lineage>
        <taxon>Bacteria</taxon>
        <taxon>Bacillati</taxon>
        <taxon>Actinomycetota</taxon>
        <taxon>Candidatus Geothermincolia</taxon>
        <taxon>Candidatus Geothermincolales</taxon>
        <taxon>Candidatus Geothermincolaceae</taxon>
        <taxon>Candidatus Solincola</taxon>
    </lineage>
</organism>
<feature type="transmembrane region" description="Helical" evidence="9">
    <location>
        <begin position="317"/>
        <end position="339"/>
    </location>
</feature>
<dbReference type="InterPro" id="IPR038770">
    <property type="entry name" value="Na+/solute_symporter_sf"/>
</dbReference>
<dbReference type="AlphaFoldDB" id="A0A1F2WPK5"/>
<gene>
    <name evidence="10" type="ORF">A2Y75_10565</name>
</gene>
<dbReference type="FunFam" id="1.20.1530.20:FF:000020">
    <property type="entry name" value="Arsenical-resistance membrane protein"/>
    <property type="match status" value="1"/>
</dbReference>
<keyword evidence="5 8" id="KW-0812">Transmembrane</keyword>
<dbReference type="GO" id="GO:0015104">
    <property type="term" value="F:antimonite transmembrane transporter activity"/>
    <property type="evidence" value="ECO:0007669"/>
    <property type="project" value="TreeGrafter"/>
</dbReference>
<comment type="subcellular location">
    <subcellularLocation>
        <location evidence="1 8">Cell membrane</location>
        <topology evidence="1 8">Multi-pass membrane protein</topology>
    </subcellularLocation>
</comment>
<evidence type="ECO:0000256" key="4">
    <source>
        <dbReference type="ARBA" id="ARBA00022475"/>
    </source>
</evidence>
<proteinExistence type="inferred from homology"/>
<comment type="similarity">
    <text evidence="2 8">Belongs to the arsenical resistance-3 (ACR3) (TC 2.A.59) family.</text>
</comment>
<feature type="transmembrane region" description="Helical" evidence="9">
    <location>
        <begin position="256"/>
        <end position="280"/>
    </location>
</feature>
<dbReference type="EMBL" id="MELK01000020">
    <property type="protein sequence ID" value="OFW58750.1"/>
    <property type="molecule type" value="Genomic_DNA"/>
</dbReference>
<evidence type="ECO:0000256" key="8">
    <source>
        <dbReference type="PIRNR" id="PIRNR005508"/>
    </source>
</evidence>
<dbReference type="InterPro" id="IPR004706">
    <property type="entry name" value="Arsenical-R_Acr3"/>
</dbReference>
<comment type="caution">
    <text evidence="10">The sequence shown here is derived from an EMBL/GenBank/DDBJ whole genome shotgun (WGS) entry which is preliminary data.</text>
</comment>
<dbReference type="NCBIfam" id="TIGR00832">
    <property type="entry name" value="acr3"/>
    <property type="match status" value="1"/>
</dbReference>
<dbReference type="Pfam" id="PF01758">
    <property type="entry name" value="SBF"/>
    <property type="match status" value="1"/>
</dbReference>
<evidence type="ECO:0000256" key="6">
    <source>
        <dbReference type="ARBA" id="ARBA00022989"/>
    </source>
</evidence>
<sequence>MATGEEKHLSIFDRYLSIWVILCIAIGTVIGYYLPSTANALEKATYAQVSLPIAVLIWMMIYPMMLKIDFASILQAGKKPKGVIVTTTSNWLVKPFTMYAFASLFLLVIFRAWIPYDLGKEYLAGAILLGAAPCTAMVFVWSYLSNGDPAYTLIQVAINDAIILFAYAPIVVFLMGVSGISIPWDTVILSVVLFVVIPLFFGYVSRKVLIKRKGADWFENVFLKKLSNVTVVSLLLTLIIIFIYQGKTIVENPLHILLIAIPLTIQTYFIFAFSYGWAWLWRINFEVAAPAGFVAASNFFELAVAVAISLFGLKSGAALATVVGVLEEVPIMLSLVWIAKKTKGWIDRRYEGAPVR</sequence>
<dbReference type="GO" id="GO:0015297">
    <property type="term" value="F:antiporter activity"/>
    <property type="evidence" value="ECO:0007669"/>
    <property type="project" value="UniProtKB-UniRule"/>
</dbReference>
<evidence type="ECO:0000313" key="11">
    <source>
        <dbReference type="Proteomes" id="UP000177876"/>
    </source>
</evidence>
<dbReference type="PANTHER" id="PTHR43057:SF1">
    <property type="entry name" value="ARSENICAL-RESISTANCE PROTEIN 3"/>
    <property type="match status" value="1"/>
</dbReference>
<protein>
    <submittedName>
        <fullName evidence="10">Arsenical-resistance protein</fullName>
    </submittedName>
</protein>
<dbReference type="InterPro" id="IPR002657">
    <property type="entry name" value="BilAc:Na_symport/Acr3"/>
</dbReference>
<feature type="transmembrane region" description="Helical" evidence="9">
    <location>
        <begin position="287"/>
        <end position="311"/>
    </location>
</feature>
<feature type="transmembrane region" description="Helical" evidence="9">
    <location>
        <begin position="226"/>
        <end position="244"/>
    </location>
</feature>
<evidence type="ECO:0000256" key="3">
    <source>
        <dbReference type="ARBA" id="ARBA00022448"/>
    </source>
</evidence>